<dbReference type="VEuPathDB" id="FungiDB:VP01_1154g3"/>
<sequence length="122" mass="13750">MKSTSSDSSFIPHTAASTFPFNSKLFNCPLSFWLAVPLTPKSESLKKMAISILEIVPHAARVQGLFSLMNAMKTKARNRHSPNTLKMMAQIKLHLLQYDPLLGPRKSRKQKHRAEMTQSTNI</sequence>
<gene>
    <name evidence="1" type="ORF">VP01_1154g3</name>
</gene>
<dbReference type="OrthoDB" id="2505751at2759"/>
<dbReference type="AlphaFoldDB" id="A0A0L6VRM9"/>
<evidence type="ECO:0000313" key="2">
    <source>
        <dbReference type="Proteomes" id="UP000037035"/>
    </source>
</evidence>
<accession>A0A0L6VRM9</accession>
<protein>
    <recommendedName>
        <fullName evidence="3">HAT C-terminal dimerisation domain-containing protein</fullName>
    </recommendedName>
</protein>
<evidence type="ECO:0000313" key="1">
    <source>
        <dbReference type="EMBL" id="KNZ63363.1"/>
    </source>
</evidence>
<dbReference type="Proteomes" id="UP000037035">
    <property type="component" value="Unassembled WGS sequence"/>
</dbReference>
<dbReference type="EMBL" id="LAVV01001721">
    <property type="protein sequence ID" value="KNZ63363.1"/>
    <property type="molecule type" value="Genomic_DNA"/>
</dbReference>
<evidence type="ECO:0008006" key="3">
    <source>
        <dbReference type="Google" id="ProtNLM"/>
    </source>
</evidence>
<proteinExistence type="predicted"/>
<dbReference type="STRING" id="27349.A0A0L6VRM9"/>
<reference evidence="1 2" key="1">
    <citation type="submission" date="2015-08" db="EMBL/GenBank/DDBJ databases">
        <title>Next Generation Sequencing and Analysis of the Genome of Puccinia sorghi L Schw, the Causal Agent of Maize Common Rust.</title>
        <authorList>
            <person name="Rochi L."/>
            <person name="Burguener G."/>
            <person name="Darino M."/>
            <person name="Turjanski A."/>
            <person name="Kreff E."/>
            <person name="Dieguez M.J."/>
            <person name="Sacco F."/>
        </authorList>
    </citation>
    <scope>NUCLEOTIDE SEQUENCE [LARGE SCALE GENOMIC DNA]</scope>
    <source>
        <strain evidence="1 2">RO10H11247</strain>
    </source>
</reference>
<organism evidence="1 2">
    <name type="scientific">Puccinia sorghi</name>
    <dbReference type="NCBI Taxonomy" id="27349"/>
    <lineage>
        <taxon>Eukaryota</taxon>
        <taxon>Fungi</taxon>
        <taxon>Dikarya</taxon>
        <taxon>Basidiomycota</taxon>
        <taxon>Pucciniomycotina</taxon>
        <taxon>Pucciniomycetes</taxon>
        <taxon>Pucciniales</taxon>
        <taxon>Pucciniaceae</taxon>
        <taxon>Puccinia</taxon>
    </lineage>
</organism>
<comment type="caution">
    <text evidence="1">The sequence shown here is derived from an EMBL/GenBank/DDBJ whole genome shotgun (WGS) entry which is preliminary data.</text>
</comment>
<name>A0A0L6VRM9_9BASI</name>
<keyword evidence="2" id="KW-1185">Reference proteome</keyword>